<dbReference type="InterPro" id="IPR005039">
    <property type="entry name" value="Ant_C"/>
</dbReference>
<keyword evidence="4" id="KW-1185">Reference proteome</keyword>
<dbReference type="Proteomes" id="UP000241618">
    <property type="component" value="Unassembled WGS sequence"/>
</dbReference>
<evidence type="ECO:0000259" key="1">
    <source>
        <dbReference type="Pfam" id="PF03374"/>
    </source>
</evidence>
<gene>
    <name evidence="3" type="ORF">C9J18_20975</name>
    <name evidence="2" type="ORF">CTM96_20925</name>
</gene>
<dbReference type="AlphaFoldDB" id="A0A2T3JBD0"/>
<name>A0A2T3JBD0_PHOPO</name>
<evidence type="ECO:0000313" key="5">
    <source>
        <dbReference type="Proteomes" id="UP000241618"/>
    </source>
</evidence>
<reference evidence="4 5" key="1">
    <citation type="submission" date="2018-03" db="EMBL/GenBank/DDBJ databases">
        <title>Whole genome sequencing of Histamine producing bacteria.</title>
        <authorList>
            <person name="Butler K."/>
        </authorList>
    </citation>
    <scope>NUCLEOTIDE SEQUENCE [LARGE SCALE GENOMIC DNA]</scope>
    <source>
        <strain evidence="3 5">FS-6.1</strain>
        <strain evidence="2 4">FS-6.2</strain>
    </source>
</reference>
<feature type="domain" description="Antirepressor protein C-terminal" evidence="1">
    <location>
        <begin position="129"/>
        <end position="229"/>
    </location>
</feature>
<proteinExistence type="predicted"/>
<accession>A0A2T3JBD0</accession>
<protein>
    <submittedName>
        <fullName evidence="3">DNA-binding protein</fullName>
    </submittedName>
</protein>
<evidence type="ECO:0000313" key="2">
    <source>
        <dbReference type="EMBL" id="PSU19603.1"/>
    </source>
</evidence>
<keyword evidence="3" id="KW-0238">DNA-binding</keyword>
<evidence type="ECO:0000313" key="3">
    <source>
        <dbReference type="EMBL" id="PSU46140.1"/>
    </source>
</evidence>
<comment type="caution">
    <text evidence="3">The sequence shown here is derived from an EMBL/GenBank/DDBJ whole genome shotgun (WGS) entry which is preliminary data.</text>
</comment>
<dbReference type="GO" id="GO:0003677">
    <property type="term" value="F:DNA binding"/>
    <property type="evidence" value="ECO:0007669"/>
    <property type="project" value="UniProtKB-KW"/>
</dbReference>
<dbReference type="EMBL" id="PYMO01000039">
    <property type="protein sequence ID" value="PSU19603.1"/>
    <property type="molecule type" value="Genomic_DNA"/>
</dbReference>
<sequence>MMDISVIQNHELNMSSLDFLNDYINPARQEANEPSVQYKDFIVRVIDETDKSHEEIFLMDSTGGRKRQMVNLSYDDMMLVGMRESKAVRKNVLVKLRELSQPSSMLPASFADALQLAADQARQIETQNKQLMLNAPKVDFAERIAKVDYGMTLGKFAKAVNLGPRKIFTVLREMKILISGCQGYNLPMQQYIENGCFVVRQSTYGPENDRIANTTLITGKGELWLTKKLIKAGVLKAVAV</sequence>
<organism evidence="3 5">
    <name type="scientific">Photobacterium phosphoreum</name>
    <dbReference type="NCBI Taxonomy" id="659"/>
    <lineage>
        <taxon>Bacteria</taxon>
        <taxon>Pseudomonadati</taxon>
        <taxon>Pseudomonadota</taxon>
        <taxon>Gammaproteobacteria</taxon>
        <taxon>Vibrionales</taxon>
        <taxon>Vibrionaceae</taxon>
        <taxon>Photobacterium</taxon>
    </lineage>
</organism>
<dbReference type="Pfam" id="PF03374">
    <property type="entry name" value="ANT"/>
    <property type="match status" value="1"/>
</dbReference>
<dbReference type="RefSeq" id="WP_107192056.1">
    <property type="nucleotide sequence ID" value="NZ_PYMN01000071.1"/>
</dbReference>
<dbReference type="EMBL" id="PYMP01000035">
    <property type="protein sequence ID" value="PSU46140.1"/>
    <property type="molecule type" value="Genomic_DNA"/>
</dbReference>
<dbReference type="Proteomes" id="UP000241405">
    <property type="component" value="Unassembled WGS sequence"/>
</dbReference>
<evidence type="ECO:0000313" key="4">
    <source>
        <dbReference type="Proteomes" id="UP000241405"/>
    </source>
</evidence>